<evidence type="ECO:0000259" key="1">
    <source>
        <dbReference type="Pfam" id="PF12680"/>
    </source>
</evidence>
<dbReference type="AlphaFoldDB" id="A0A848H631"/>
<evidence type="ECO:0000313" key="3">
    <source>
        <dbReference type="Proteomes" id="UP000541185"/>
    </source>
</evidence>
<dbReference type="RefSeq" id="WP_169418857.1">
    <property type="nucleotide sequence ID" value="NZ_JABBFX010000001.1"/>
</dbReference>
<dbReference type="Proteomes" id="UP000541185">
    <property type="component" value="Unassembled WGS sequence"/>
</dbReference>
<evidence type="ECO:0000313" key="2">
    <source>
        <dbReference type="EMBL" id="NML44750.1"/>
    </source>
</evidence>
<accession>A0A848H631</accession>
<dbReference type="Gene3D" id="3.10.450.50">
    <property type="match status" value="1"/>
</dbReference>
<gene>
    <name evidence="2" type="ORF">HHL11_13375</name>
</gene>
<dbReference type="Pfam" id="PF12680">
    <property type="entry name" value="SnoaL_2"/>
    <property type="match status" value="1"/>
</dbReference>
<dbReference type="EMBL" id="JABBFX010000001">
    <property type="protein sequence ID" value="NML44750.1"/>
    <property type="molecule type" value="Genomic_DNA"/>
</dbReference>
<sequence length="124" mass="14179">MDTTLQARVEAYFAAVDRKDLAATLAFFTADAVFTIATFDVEYRGRDSGLAGMFERLFARYDGVWHGNFDHVVQAPQRIATRFDVANRTFDGQSIRKHNCNFFRLDGDRFSEVFVYMSGDNALR</sequence>
<dbReference type="SUPFAM" id="SSF54427">
    <property type="entry name" value="NTF2-like"/>
    <property type="match status" value="1"/>
</dbReference>
<dbReference type="InterPro" id="IPR032710">
    <property type="entry name" value="NTF2-like_dom_sf"/>
</dbReference>
<dbReference type="InterPro" id="IPR037401">
    <property type="entry name" value="SnoaL-like"/>
</dbReference>
<reference evidence="2 3" key="1">
    <citation type="submission" date="2020-04" db="EMBL/GenBank/DDBJ databases">
        <title>Ramlibacter sp. G-1-2-2 isolated from soil.</title>
        <authorList>
            <person name="Dahal R.H."/>
        </authorList>
    </citation>
    <scope>NUCLEOTIDE SEQUENCE [LARGE SCALE GENOMIC DNA]</scope>
    <source>
        <strain evidence="2 3">G-1-2-2</strain>
    </source>
</reference>
<keyword evidence="3" id="KW-1185">Reference proteome</keyword>
<protein>
    <submittedName>
        <fullName evidence="2">Nuclear transport factor 2 family protein</fullName>
    </submittedName>
</protein>
<feature type="domain" description="SnoaL-like" evidence="1">
    <location>
        <begin position="9"/>
        <end position="112"/>
    </location>
</feature>
<organism evidence="2 3">
    <name type="scientific">Ramlibacter agri</name>
    <dbReference type="NCBI Taxonomy" id="2728837"/>
    <lineage>
        <taxon>Bacteria</taxon>
        <taxon>Pseudomonadati</taxon>
        <taxon>Pseudomonadota</taxon>
        <taxon>Betaproteobacteria</taxon>
        <taxon>Burkholderiales</taxon>
        <taxon>Comamonadaceae</taxon>
        <taxon>Ramlibacter</taxon>
    </lineage>
</organism>
<proteinExistence type="predicted"/>
<name>A0A848H631_9BURK</name>
<comment type="caution">
    <text evidence="2">The sequence shown here is derived from an EMBL/GenBank/DDBJ whole genome shotgun (WGS) entry which is preliminary data.</text>
</comment>